<keyword evidence="7 12" id="KW-0274">FAD</keyword>
<evidence type="ECO:0000313" key="16">
    <source>
        <dbReference type="Proteomes" id="UP000520814"/>
    </source>
</evidence>
<evidence type="ECO:0000256" key="2">
    <source>
        <dbReference type="ARBA" id="ARBA00004496"/>
    </source>
</evidence>
<proteinExistence type="inferred from homology"/>
<dbReference type="PRINTS" id="PR00368">
    <property type="entry name" value="FADPNR"/>
</dbReference>
<feature type="binding site" evidence="12">
    <location>
        <position position="54"/>
    </location>
    <ligand>
        <name>FAD</name>
        <dbReference type="ChEBI" id="CHEBI:57692"/>
    </ligand>
</feature>
<comment type="similarity">
    <text evidence="3">Belongs to the class-I pyridine nucleotide-disulfide oxidoreductase family.</text>
</comment>
<evidence type="ECO:0000256" key="1">
    <source>
        <dbReference type="ARBA" id="ARBA00002842"/>
    </source>
</evidence>
<dbReference type="Pfam" id="PF02852">
    <property type="entry name" value="Pyr_redox_dim"/>
    <property type="match status" value="1"/>
</dbReference>
<evidence type="ECO:0000256" key="7">
    <source>
        <dbReference type="ARBA" id="ARBA00022827"/>
    </source>
</evidence>
<comment type="function">
    <text evidence="1">Conversion of NADPH, generated by peripheral catabolic pathways, to NADH, which can enter the respiratory chain for energy generation.</text>
</comment>
<comment type="subcellular location">
    <subcellularLocation>
        <location evidence="2">Cytoplasm</location>
    </subcellularLocation>
</comment>
<evidence type="ECO:0000256" key="11">
    <source>
        <dbReference type="ARBA" id="ARBA00031183"/>
    </source>
</evidence>
<dbReference type="EC" id="1.6.1.1" evidence="4"/>
<evidence type="ECO:0000256" key="9">
    <source>
        <dbReference type="ARBA" id="ARBA00023002"/>
    </source>
</evidence>
<evidence type="ECO:0000256" key="4">
    <source>
        <dbReference type="ARBA" id="ARBA00012772"/>
    </source>
</evidence>
<feature type="binding site" evidence="12">
    <location>
        <begin position="145"/>
        <end position="147"/>
    </location>
    <ligand>
        <name>FAD</name>
        <dbReference type="ChEBI" id="CHEBI:57692"/>
    </ligand>
</feature>
<evidence type="ECO:0000256" key="3">
    <source>
        <dbReference type="ARBA" id="ARBA00007532"/>
    </source>
</evidence>
<name>A0A7W9SPE7_ARMRO</name>
<dbReference type="GO" id="GO:0006103">
    <property type="term" value="P:2-oxoglutarate metabolic process"/>
    <property type="evidence" value="ECO:0007669"/>
    <property type="project" value="TreeGrafter"/>
</dbReference>
<protein>
    <recommendedName>
        <fullName evidence="4">NAD(P)(+) transhydrogenase (Si-specific)</fullName>
        <ecNumber evidence="4">1.6.1.1</ecNumber>
    </recommendedName>
    <alternativeName>
        <fullName evidence="11">NAD(P)(+) transhydrogenase [B-specific]</fullName>
    </alternativeName>
</protein>
<dbReference type="Gene3D" id="3.50.50.60">
    <property type="entry name" value="FAD/NAD(P)-binding domain"/>
    <property type="match status" value="2"/>
</dbReference>
<dbReference type="RefSeq" id="WP_184195314.1">
    <property type="nucleotide sequence ID" value="NZ_JACHGW010000002.1"/>
</dbReference>
<dbReference type="PIRSF" id="PIRSF000350">
    <property type="entry name" value="Mercury_reductase_MerA"/>
    <property type="match status" value="1"/>
</dbReference>
<evidence type="ECO:0000259" key="13">
    <source>
        <dbReference type="Pfam" id="PF02852"/>
    </source>
</evidence>
<dbReference type="InterPro" id="IPR023753">
    <property type="entry name" value="FAD/NAD-binding_dom"/>
</dbReference>
<dbReference type="InterPro" id="IPR036188">
    <property type="entry name" value="FAD/NAD-bd_sf"/>
</dbReference>
<keyword evidence="6" id="KW-0285">Flavoprotein</keyword>
<evidence type="ECO:0000259" key="14">
    <source>
        <dbReference type="Pfam" id="PF07992"/>
    </source>
</evidence>
<comment type="caution">
    <text evidence="15">The sequence shown here is derived from an EMBL/GenBank/DDBJ whole genome shotgun (WGS) entry which is preliminary data.</text>
</comment>
<dbReference type="SUPFAM" id="SSF51905">
    <property type="entry name" value="FAD/NAD(P)-binding domain"/>
    <property type="match status" value="1"/>
</dbReference>
<reference evidence="15 16" key="1">
    <citation type="submission" date="2020-08" db="EMBL/GenBank/DDBJ databases">
        <title>Genomic Encyclopedia of Type Strains, Phase IV (KMG-IV): sequencing the most valuable type-strain genomes for metagenomic binning, comparative biology and taxonomic classification.</title>
        <authorList>
            <person name="Goeker M."/>
        </authorList>
    </citation>
    <scope>NUCLEOTIDE SEQUENCE [LARGE SCALE GENOMIC DNA]</scope>
    <source>
        <strain evidence="15 16">DSM 23562</strain>
    </source>
</reference>
<keyword evidence="12" id="KW-0547">Nucleotide-binding</keyword>
<accession>A0A7W9SPE7</accession>
<evidence type="ECO:0000313" key="15">
    <source>
        <dbReference type="EMBL" id="MBB6050412.1"/>
    </source>
</evidence>
<sequence length="467" mass="50361">MEETTRYDLIVIGSGPAGEKGAAQAALLGKRVALIEKGQHLGGAAANTGTLPSKTLRETALFLSGFQQRELYGMDACLRDKATVQDFLRRERRVAETERQRIAGSIGSHGIELIRGAASFVDAHTVKVAGESERVLRGDIVLVATGSRPWHPPVFPWGQPDIYDSDTILNLERIPQSLIVTGGGVIGCEYACLFATLGVKVTVIEARDELLAFLDRDLSRALKERMVALGIVFRMPDEIENVARDDEGEEVGWRCALRYGGSIVADTILIAAGRSGNTESLNLAAAGLEVGKRGLLTVNESFQTAVPSIYGAGDVVGFPSLASASMEQARLAMCHAFESNFTGHLAPILPYGIYTIPEASSAGETEQSAKEKGLDIVCGRASFAANARGQIIGEQFGFIKLVFRRDDMRLIGVHIIGESASELVHIGLTAMLAEQGAELFVRTCYNYPTLSEAYKYATYDALKRRSC</sequence>
<dbReference type="PRINTS" id="PR00411">
    <property type="entry name" value="PNDRDTASEI"/>
</dbReference>
<dbReference type="SUPFAM" id="SSF55424">
    <property type="entry name" value="FAD/NAD-linked reductases, dimerisation (C-terminal) domain"/>
    <property type="match status" value="1"/>
</dbReference>
<dbReference type="GO" id="GO:0005829">
    <property type="term" value="C:cytosol"/>
    <property type="evidence" value="ECO:0007669"/>
    <property type="project" value="TreeGrafter"/>
</dbReference>
<keyword evidence="5" id="KW-0963">Cytoplasm</keyword>
<feature type="domain" description="FAD/NAD(P)-binding" evidence="14">
    <location>
        <begin position="7"/>
        <end position="329"/>
    </location>
</feature>
<gene>
    <name evidence="15" type="ORF">HNQ39_002203</name>
</gene>
<dbReference type="InterPro" id="IPR016156">
    <property type="entry name" value="FAD/NAD-linked_Rdtase_dimer_sf"/>
</dbReference>
<dbReference type="GO" id="GO:0004148">
    <property type="term" value="F:dihydrolipoyl dehydrogenase (NADH) activity"/>
    <property type="evidence" value="ECO:0007669"/>
    <property type="project" value="TreeGrafter"/>
</dbReference>
<dbReference type="EMBL" id="JACHGW010000002">
    <property type="protein sequence ID" value="MBB6050412.1"/>
    <property type="molecule type" value="Genomic_DNA"/>
</dbReference>
<dbReference type="GO" id="GO:0050660">
    <property type="term" value="F:flavin adenine dinucleotide binding"/>
    <property type="evidence" value="ECO:0007669"/>
    <property type="project" value="TreeGrafter"/>
</dbReference>
<keyword evidence="16" id="KW-1185">Reference proteome</keyword>
<feature type="domain" description="Pyridine nucleotide-disulphide oxidoreductase dimerisation" evidence="13">
    <location>
        <begin position="350"/>
        <end position="457"/>
    </location>
</feature>
<feature type="binding site" evidence="12">
    <location>
        <begin position="182"/>
        <end position="189"/>
    </location>
    <ligand>
        <name>NAD(+)</name>
        <dbReference type="ChEBI" id="CHEBI:57540"/>
    </ligand>
</feature>
<keyword evidence="8" id="KW-0521">NADP</keyword>
<dbReference type="InterPro" id="IPR004099">
    <property type="entry name" value="Pyr_nucl-diS_OxRdtase_dimer"/>
</dbReference>
<feature type="binding site" evidence="12">
    <location>
        <position position="314"/>
    </location>
    <ligand>
        <name>FAD</name>
        <dbReference type="ChEBI" id="CHEBI:57692"/>
    </ligand>
</feature>
<dbReference type="Pfam" id="PF07992">
    <property type="entry name" value="Pyr_redox_2"/>
    <property type="match status" value="1"/>
</dbReference>
<dbReference type="PANTHER" id="PTHR22912:SF93">
    <property type="entry name" value="SOLUBLE PYRIDINE NUCLEOTIDE TRANSHYDROGENASE"/>
    <property type="match status" value="1"/>
</dbReference>
<dbReference type="AlphaFoldDB" id="A0A7W9SPE7"/>
<dbReference type="Proteomes" id="UP000520814">
    <property type="component" value="Unassembled WGS sequence"/>
</dbReference>
<dbReference type="PANTHER" id="PTHR22912">
    <property type="entry name" value="DISULFIDE OXIDOREDUCTASE"/>
    <property type="match status" value="1"/>
</dbReference>
<dbReference type="InterPro" id="IPR001100">
    <property type="entry name" value="Pyr_nuc-diS_OxRdtase"/>
</dbReference>
<dbReference type="NCBIfam" id="NF003585">
    <property type="entry name" value="PRK05249.1"/>
    <property type="match status" value="1"/>
</dbReference>
<dbReference type="InterPro" id="IPR050151">
    <property type="entry name" value="Class-I_Pyr_Nuc-Dis_Oxidored"/>
</dbReference>
<dbReference type="Gene3D" id="3.30.390.30">
    <property type="match status" value="1"/>
</dbReference>
<evidence type="ECO:0000256" key="8">
    <source>
        <dbReference type="ARBA" id="ARBA00022857"/>
    </source>
</evidence>
<feature type="binding site" evidence="12">
    <location>
        <position position="205"/>
    </location>
    <ligand>
        <name>NAD(+)</name>
        <dbReference type="ChEBI" id="CHEBI:57540"/>
    </ligand>
</feature>
<feature type="binding site" evidence="12">
    <location>
        <position position="273"/>
    </location>
    <ligand>
        <name>NAD(+)</name>
        <dbReference type="ChEBI" id="CHEBI:57540"/>
    </ligand>
</feature>
<keyword evidence="10 12" id="KW-0520">NAD</keyword>
<dbReference type="GO" id="GO:0003957">
    <property type="term" value="F:NAD(P)+ transhydrogenase (Si-specific) activity"/>
    <property type="evidence" value="ECO:0007669"/>
    <property type="project" value="UniProtKB-EC"/>
</dbReference>
<dbReference type="FunFam" id="3.30.390.30:FF:000001">
    <property type="entry name" value="Dihydrolipoyl dehydrogenase"/>
    <property type="match status" value="1"/>
</dbReference>
<comment type="cofactor">
    <cofactor evidence="12">
        <name>FAD</name>
        <dbReference type="ChEBI" id="CHEBI:57692"/>
    </cofactor>
    <text evidence="12">Binds 1 FAD per subunit.</text>
</comment>
<keyword evidence="9 15" id="KW-0560">Oxidoreductase</keyword>
<evidence type="ECO:0000256" key="6">
    <source>
        <dbReference type="ARBA" id="ARBA00022630"/>
    </source>
</evidence>
<evidence type="ECO:0000256" key="10">
    <source>
        <dbReference type="ARBA" id="ARBA00023027"/>
    </source>
</evidence>
<evidence type="ECO:0000256" key="5">
    <source>
        <dbReference type="ARBA" id="ARBA00022490"/>
    </source>
</evidence>
<evidence type="ECO:0000256" key="12">
    <source>
        <dbReference type="PIRSR" id="PIRSR000350-3"/>
    </source>
</evidence>
<organism evidence="15 16">
    <name type="scientific">Armatimonas rosea</name>
    <dbReference type="NCBI Taxonomy" id="685828"/>
    <lineage>
        <taxon>Bacteria</taxon>
        <taxon>Bacillati</taxon>
        <taxon>Armatimonadota</taxon>
        <taxon>Armatimonadia</taxon>
        <taxon>Armatimonadales</taxon>
        <taxon>Armatimonadaceae</taxon>
        <taxon>Armatimonas</taxon>
    </lineage>
</organism>